<proteinExistence type="predicted"/>
<dbReference type="EMBL" id="AY458637">
    <property type="protein sequence ID" value="AAR37702.1"/>
    <property type="molecule type" value="Genomic_DNA"/>
</dbReference>
<keyword evidence="2" id="KW-0540">Nuclease</keyword>
<dbReference type="Gene3D" id="3.30.420.10">
    <property type="entry name" value="Ribonuclease H-like superfamily/Ribonuclease H"/>
    <property type="match status" value="1"/>
</dbReference>
<name>Q6SHB8_9BACT</name>
<dbReference type="AlphaFoldDB" id="Q6SHB8"/>
<organism evidence="2">
    <name type="scientific">uncultured marine bacterium 440</name>
    <dbReference type="NCBI Taxonomy" id="257390"/>
    <lineage>
        <taxon>Bacteria</taxon>
        <taxon>environmental samples</taxon>
    </lineage>
</organism>
<dbReference type="GO" id="GO:0003676">
    <property type="term" value="F:nucleic acid binding"/>
    <property type="evidence" value="ECO:0007669"/>
    <property type="project" value="InterPro"/>
</dbReference>
<sequence>MKIIFVDTEFTGEHSKTTLVSAGFVTLDNKKLYITLNDYNKDQVTPWLKKNVLSKINKKFSISKREAYQKVSKFFTDCSQGQKIQLISAGKTLDITLIYDLFHQKSPKKKYMHYLYDLPKYLNHEFHLDLSTLFYLCGYNKKVNREKFANLRTKNLKHNALHDAMVIRKCFIKLMKNFPKLYKKKNEI</sequence>
<evidence type="ECO:0000313" key="2">
    <source>
        <dbReference type="EMBL" id="AAR37702.1"/>
    </source>
</evidence>
<gene>
    <name evidence="2" type="ORF">MBMO_EBAC750-02H05.20</name>
</gene>
<keyword evidence="2" id="KW-0269">Exonuclease</keyword>
<keyword evidence="2" id="KW-0378">Hydrolase</keyword>
<accession>Q6SHB8</accession>
<evidence type="ECO:0000259" key="1">
    <source>
        <dbReference type="Pfam" id="PF16473"/>
    </source>
</evidence>
<dbReference type="SUPFAM" id="SSF53098">
    <property type="entry name" value="Ribonuclease H-like"/>
    <property type="match status" value="1"/>
</dbReference>
<dbReference type="Pfam" id="PF16473">
    <property type="entry name" value="Rv2179c-like"/>
    <property type="match status" value="1"/>
</dbReference>
<dbReference type="InterPro" id="IPR036397">
    <property type="entry name" value="RNaseH_sf"/>
</dbReference>
<reference evidence="2" key="1">
    <citation type="submission" date="2003-11" db="EMBL/GenBank/DDBJ databases">
        <authorList>
            <person name="Heidelberg J.F."/>
            <person name="Eisen J.A."/>
            <person name="Nelson W.C."/>
            <person name="DeLong E.F."/>
        </authorList>
    </citation>
    <scope>NUCLEOTIDE SEQUENCE</scope>
</reference>
<dbReference type="InterPro" id="IPR033390">
    <property type="entry name" value="Rv2179c-like"/>
</dbReference>
<feature type="domain" description="3'-5' exoribonuclease Rv2179c-like" evidence="1">
    <location>
        <begin position="4"/>
        <end position="171"/>
    </location>
</feature>
<dbReference type="InterPro" id="IPR012337">
    <property type="entry name" value="RNaseH-like_sf"/>
</dbReference>
<protein>
    <submittedName>
        <fullName evidence="2">Exonuclease, putative</fullName>
    </submittedName>
</protein>
<dbReference type="GO" id="GO:0004527">
    <property type="term" value="F:exonuclease activity"/>
    <property type="evidence" value="ECO:0007669"/>
    <property type="project" value="UniProtKB-KW"/>
</dbReference>
<reference evidence="2" key="2">
    <citation type="submission" date="2003-12" db="EMBL/GenBank/DDBJ databases">
        <title>Monterey Bay Coastal Ocean Microbial Observatory environmental clone sequencing.</title>
        <authorList>
            <person name="DeLong E.F."/>
        </authorList>
    </citation>
    <scope>NUCLEOTIDE SEQUENCE</scope>
</reference>